<sequence length="162" mass="17952">MERLDLLKSVLAGSGRWTEAVAYEAGRSARVLPALDELIDAGWLGDAIEIDGDADAQQINRIRRSVFGGTDDQPLKHLGEAQTCFVIKNWSEFAGSWWISDDREALRYARMQGITTRETIDLVSIAVVNGDIAARDAFDLMRRMADEGRTLKLPKSAADLSR</sequence>
<reference evidence="1 2" key="1">
    <citation type="submission" date="2019-10" db="EMBL/GenBank/DDBJ databases">
        <title>Streptomyces tenebrisbrunneis sp.nov., an endogenous actinomycete isolated from of Lycium ruthenicum.</title>
        <authorList>
            <person name="Ma L."/>
        </authorList>
    </citation>
    <scope>NUCLEOTIDE SEQUENCE [LARGE SCALE GENOMIC DNA]</scope>
    <source>
        <strain evidence="1 2">TRM 66187</strain>
    </source>
</reference>
<organism evidence="1 2">
    <name type="scientific">Streptomyces lycii</name>
    <dbReference type="NCBI Taxonomy" id="2654337"/>
    <lineage>
        <taxon>Bacteria</taxon>
        <taxon>Bacillati</taxon>
        <taxon>Actinomycetota</taxon>
        <taxon>Actinomycetes</taxon>
        <taxon>Kitasatosporales</taxon>
        <taxon>Streptomycetaceae</taxon>
        <taxon>Streptomyces</taxon>
    </lineage>
</organism>
<evidence type="ECO:0000313" key="2">
    <source>
        <dbReference type="Proteomes" id="UP000621266"/>
    </source>
</evidence>
<accession>A0ABQ7FBT5</accession>
<name>A0ABQ7FBT5_9ACTN</name>
<comment type="caution">
    <text evidence="1">The sequence shown here is derived from an EMBL/GenBank/DDBJ whole genome shotgun (WGS) entry which is preliminary data.</text>
</comment>
<proteinExistence type="predicted"/>
<dbReference type="EMBL" id="WHPN01000404">
    <property type="protein sequence ID" value="KAF4405794.1"/>
    <property type="molecule type" value="Genomic_DNA"/>
</dbReference>
<keyword evidence="2" id="KW-1185">Reference proteome</keyword>
<evidence type="ECO:0000313" key="1">
    <source>
        <dbReference type="EMBL" id="KAF4405794.1"/>
    </source>
</evidence>
<protein>
    <submittedName>
        <fullName evidence="1">Uncharacterized protein</fullName>
    </submittedName>
</protein>
<gene>
    <name evidence="1" type="ORF">GCU69_28385</name>
</gene>
<dbReference type="Proteomes" id="UP000621266">
    <property type="component" value="Unassembled WGS sequence"/>
</dbReference>